<sequence>MNADRMKPKSGDWVVRIDLIQEAANTSLSIGSNSSLEQQHRSLLAEKGRQERLATSITDQMYLEAQVTVSSAVVQIVAERLDL</sequence>
<dbReference type="AlphaFoldDB" id="A0A7R9FLF6"/>
<name>A0A7R9FLF6_9NEOP</name>
<gene>
    <name evidence="1" type="ORF">TTEB3V08_LOCUS3478</name>
</gene>
<protein>
    <submittedName>
        <fullName evidence="1">Uncharacterized protein</fullName>
    </submittedName>
</protein>
<proteinExistence type="predicted"/>
<reference evidence="1" key="1">
    <citation type="submission" date="2020-11" db="EMBL/GenBank/DDBJ databases">
        <authorList>
            <person name="Tran Van P."/>
        </authorList>
    </citation>
    <scope>NUCLEOTIDE SEQUENCE</scope>
</reference>
<organism evidence="1">
    <name type="scientific">Timema tahoe</name>
    <dbReference type="NCBI Taxonomy" id="61484"/>
    <lineage>
        <taxon>Eukaryota</taxon>
        <taxon>Metazoa</taxon>
        <taxon>Ecdysozoa</taxon>
        <taxon>Arthropoda</taxon>
        <taxon>Hexapoda</taxon>
        <taxon>Insecta</taxon>
        <taxon>Pterygota</taxon>
        <taxon>Neoptera</taxon>
        <taxon>Polyneoptera</taxon>
        <taxon>Phasmatodea</taxon>
        <taxon>Timematodea</taxon>
        <taxon>Timematoidea</taxon>
        <taxon>Timematidae</taxon>
        <taxon>Timema</taxon>
    </lineage>
</organism>
<accession>A0A7R9FLF6</accession>
<evidence type="ECO:0000313" key="1">
    <source>
        <dbReference type="EMBL" id="CAD7455407.1"/>
    </source>
</evidence>
<dbReference type="EMBL" id="OE000901">
    <property type="protein sequence ID" value="CAD7455407.1"/>
    <property type="molecule type" value="Genomic_DNA"/>
</dbReference>